<comment type="caution">
    <text evidence="1">The sequence shown here is derived from an EMBL/GenBank/DDBJ whole genome shotgun (WGS) entry which is preliminary data.</text>
</comment>
<proteinExistence type="predicted"/>
<evidence type="ECO:0000313" key="1">
    <source>
        <dbReference type="EMBL" id="CAB9499970.1"/>
    </source>
</evidence>
<sequence length="156" mass="17589">MVRFCVESGSVINAPAKEVYDVLADYNKGHPRIMPPQFFDGMRVLKGSGVGEGTRIEARFNVYGNKETLLMDVSEPEKGRVLQEIDSKATNITRFIVDPIDDSTTCNVTIQTKVMKMQGIGAGLDMWIKKIVLKKIYVEELKMLNQFMESKRAIKP</sequence>
<protein>
    <submittedName>
        <fullName evidence="1">Polyketide cyclase / dehydrase and lipid transport</fullName>
    </submittedName>
</protein>
<gene>
    <name evidence="1" type="ORF">SEMRO_72_G040130.1</name>
</gene>
<dbReference type="InterPro" id="IPR023393">
    <property type="entry name" value="START-like_dom_sf"/>
</dbReference>
<accession>A0A9N8DG77</accession>
<dbReference type="SUPFAM" id="SSF55961">
    <property type="entry name" value="Bet v1-like"/>
    <property type="match status" value="1"/>
</dbReference>
<organism evidence="1 2">
    <name type="scientific">Seminavis robusta</name>
    <dbReference type="NCBI Taxonomy" id="568900"/>
    <lineage>
        <taxon>Eukaryota</taxon>
        <taxon>Sar</taxon>
        <taxon>Stramenopiles</taxon>
        <taxon>Ochrophyta</taxon>
        <taxon>Bacillariophyta</taxon>
        <taxon>Bacillariophyceae</taxon>
        <taxon>Bacillariophycidae</taxon>
        <taxon>Naviculales</taxon>
        <taxon>Naviculaceae</taxon>
        <taxon>Seminavis</taxon>
    </lineage>
</organism>
<name>A0A9N8DG77_9STRA</name>
<dbReference type="Proteomes" id="UP001153069">
    <property type="component" value="Unassembled WGS sequence"/>
</dbReference>
<dbReference type="CDD" id="cd07812">
    <property type="entry name" value="SRPBCC"/>
    <property type="match status" value="1"/>
</dbReference>
<dbReference type="OrthoDB" id="50671at2759"/>
<dbReference type="Gene3D" id="3.30.530.20">
    <property type="match status" value="1"/>
</dbReference>
<dbReference type="EMBL" id="CAICTM010000071">
    <property type="protein sequence ID" value="CAB9499970.1"/>
    <property type="molecule type" value="Genomic_DNA"/>
</dbReference>
<dbReference type="AlphaFoldDB" id="A0A9N8DG77"/>
<keyword evidence="2" id="KW-1185">Reference proteome</keyword>
<evidence type="ECO:0000313" key="2">
    <source>
        <dbReference type="Proteomes" id="UP001153069"/>
    </source>
</evidence>
<reference evidence="1" key="1">
    <citation type="submission" date="2020-06" db="EMBL/GenBank/DDBJ databases">
        <authorList>
            <consortium name="Plant Systems Biology data submission"/>
        </authorList>
    </citation>
    <scope>NUCLEOTIDE SEQUENCE</scope>
    <source>
        <strain evidence="1">D6</strain>
    </source>
</reference>